<dbReference type="VEuPathDB" id="MicrosporidiaDB:NAPIS_ORF02760"/>
<dbReference type="Proteomes" id="UP000053780">
    <property type="component" value="Unassembled WGS sequence"/>
</dbReference>
<proteinExistence type="predicted"/>
<reference evidence="1 2" key="1">
    <citation type="journal article" date="2013" name="BMC Genomics">
        <title>Genome sequencing and comparative genomics of honey bee microsporidia, Nosema apis reveal novel insights into host-parasite interactions.</title>
        <authorList>
            <person name="Chen Yp."/>
            <person name="Pettis J.S."/>
            <person name="Zhao Y."/>
            <person name="Liu X."/>
            <person name="Tallon L.J."/>
            <person name="Sadzewicz L.D."/>
            <person name="Li R."/>
            <person name="Zheng H."/>
            <person name="Huang S."/>
            <person name="Zhang X."/>
            <person name="Hamilton M.C."/>
            <person name="Pernal S.F."/>
            <person name="Melathopoulos A.P."/>
            <person name="Yan X."/>
            <person name="Evans J.D."/>
        </authorList>
    </citation>
    <scope>NUCLEOTIDE SEQUENCE [LARGE SCALE GENOMIC DNA]</scope>
    <source>
        <strain evidence="1 2">BRL 01</strain>
    </source>
</reference>
<evidence type="ECO:0000313" key="1">
    <source>
        <dbReference type="EMBL" id="EQB59675.1"/>
    </source>
</evidence>
<protein>
    <submittedName>
        <fullName evidence="1">Uncharacterized protein</fullName>
    </submittedName>
</protein>
<sequence>MSSYLIKLSTNITDEKNYYIDTFYNIQNIVEFCNIEINNNINELIISKAFMFLFNLLVHDIKNALSGLKFLNLENEDITKIILKFDKCQPHYHCNIPIFIKTLQELLNLDYKIDHYLNYKKCVNI</sequence>
<gene>
    <name evidence="1" type="ORF">NAPIS_ORF02760</name>
</gene>
<dbReference type="HOGENOM" id="CLU_1993251_0_0_1"/>
<dbReference type="EMBL" id="KE647380">
    <property type="protein sequence ID" value="EQB59675.1"/>
    <property type="molecule type" value="Genomic_DNA"/>
</dbReference>
<evidence type="ECO:0000313" key="2">
    <source>
        <dbReference type="Proteomes" id="UP000053780"/>
    </source>
</evidence>
<name>T0MF21_9MICR</name>
<organism evidence="1 2">
    <name type="scientific">Vairimorpha apis BRL 01</name>
    <dbReference type="NCBI Taxonomy" id="1037528"/>
    <lineage>
        <taxon>Eukaryota</taxon>
        <taxon>Fungi</taxon>
        <taxon>Fungi incertae sedis</taxon>
        <taxon>Microsporidia</taxon>
        <taxon>Nosematidae</taxon>
        <taxon>Vairimorpha</taxon>
    </lineage>
</organism>
<keyword evidence="2" id="KW-1185">Reference proteome</keyword>
<accession>T0MF21</accession>
<dbReference type="AlphaFoldDB" id="T0MF21"/>